<dbReference type="InterPro" id="IPR002888">
    <property type="entry name" value="2Fe-2S-bd"/>
</dbReference>
<accession>A0AAV2HZ42</accession>
<dbReference type="InterPro" id="IPR000674">
    <property type="entry name" value="Ald_Oxase/Xan_DH_a/b"/>
</dbReference>
<comment type="caution">
    <text evidence="17">The sequence shown here is derived from an EMBL/GenBank/DDBJ whole genome shotgun (WGS) entry which is preliminary data.</text>
</comment>
<keyword evidence="5 14" id="KW-0001">2Fe-2S</keyword>
<proteinExistence type="inferred from homology"/>
<feature type="binding site" evidence="13">
    <location>
        <begin position="327"/>
        <end position="331"/>
    </location>
    <ligand>
        <name>FAD</name>
        <dbReference type="ChEBI" id="CHEBI:57692"/>
    </ligand>
</feature>
<dbReference type="InterPro" id="IPR005107">
    <property type="entry name" value="CO_DH_flav_C"/>
</dbReference>
<feature type="domain" description="FAD-binding PCMH-type" evidence="16">
    <location>
        <begin position="210"/>
        <end position="393"/>
    </location>
</feature>
<feature type="binding site" evidence="14">
    <location>
        <position position="119"/>
    </location>
    <ligand>
        <name>[2Fe-2S] cluster</name>
        <dbReference type="ChEBI" id="CHEBI:190135"/>
        <label>2</label>
    </ligand>
</feature>
<evidence type="ECO:0000256" key="14">
    <source>
        <dbReference type="PIRSR" id="PIRSR000127-3"/>
    </source>
</evidence>
<dbReference type="Proteomes" id="UP001497497">
    <property type="component" value="Unassembled WGS sequence"/>
</dbReference>
<evidence type="ECO:0000256" key="3">
    <source>
        <dbReference type="ARBA" id="ARBA00022505"/>
    </source>
</evidence>
<dbReference type="Gene3D" id="3.90.1170.50">
    <property type="entry name" value="Aldehyde oxidase/xanthine dehydrogenase, a/b hammerhead"/>
    <property type="match status" value="1"/>
</dbReference>
<comment type="cofactor">
    <cofactor evidence="14">
        <name>Mo-molybdopterin</name>
        <dbReference type="ChEBI" id="CHEBI:71302"/>
    </cofactor>
    <text evidence="14">Binds 1 Mo-molybdopterin (Mo-MPT) cofactor per subunit.</text>
</comment>
<feature type="binding site" evidence="13">
    <location>
        <position position="985"/>
    </location>
    <ligand>
        <name>substrate</name>
    </ligand>
</feature>
<feature type="binding site" evidence="14">
    <location>
        <position position="116"/>
    </location>
    <ligand>
        <name>[2Fe-2S] cluster</name>
        <dbReference type="ChEBI" id="CHEBI:190135"/>
        <label>2</label>
    </ligand>
</feature>
<evidence type="ECO:0000256" key="1">
    <source>
        <dbReference type="ARBA" id="ARBA00001974"/>
    </source>
</evidence>
<evidence type="ECO:0000256" key="8">
    <source>
        <dbReference type="ARBA" id="ARBA00023002"/>
    </source>
</evidence>
<dbReference type="FunFam" id="3.30.365.10:FF:000001">
    <property type="entry name" value="Xanthine dehydrogenase oxidase"/>
    <property type="match status" value="1"/>
</dbReference>
<dbReference type="SUPFAM" id="SSF47741">
    <property type="entry name" value="CO dehydrogenase ISP C-domain like"/>
    <property type="match status" value="1"/>
</dbReference>
<dbReference type="Pfam" id="PF20256">
    <property type="entry name" value="MoCoBD_2"/>
    <property type="match status" value="1"/>
</dbReference>
<keyword evidence="3 14" id="KW-0500">Molybdenum</keyword>
<feature type="binding site" evidence="14">
    <location>
        <position position="76"/>
    </location>
    <ligand>
        <name>[2Fe-2S] cluster</name>
        <dbReference type="ChEBI" id="CHEBI:190135"/>
        <label>1</label>
    </ligand>
</feature>
<evidence type="ECO:0000256" key="10">
    <source>
        <dbReference type="ARBA" id="ARBA00023014"/>
    </source>
</evidence>
<dbReference type="InterPro" id="IPR008274">
    <property type="entry name" value="AldOxase/xan_DH_MoCoBD1"/>
</dbReference>
<evidence type="ECO:0000259" key="15">
    <source>
        <dbReference type="PROSITE" id="PS51085"/>
    </source>
</evidence>
<dbReference type="GO" id="GO:0016491">
    <property type="term" value="F:oxidoreductase activity"/>
    <property type="evidence" value="ECO:0007669"/>
    <property type="project" value="UniProtKB-KW"/>
</dbReference>
<sequence length="1289" mass="141229">MGTSAVGITFNVNGRSYTVGEEYSRATPLLEFLRIEGISTGTKKCCNEGGCGVCGVTATLLDPLTGQIRAYSIMSCCMLLYSCNGMDITTVEGLGNTRDGLHPIQERMAVYDGAQCGYCTPGQVMNMYGLLRNNSKPTMNDVEDELDSTICRCTGYRPILDAMKSFAVDAHDSLKGGVIDIEELDGKICKKTAQACSGNCQRSITRPANHRGGNSVWLVPDSQSELLTMLKQKSKNKYKLVFGNTGFGVYKHIDSWNYNVLIDLRKVKDFYTVDLKGDRVIKLGANLTLTNLKELFNKNTDKSLPYASEFGKHLKRTASSGIRNLGSWAGNLMVKHAKPDFISDIFTMFETVGAKISIADGDGNVKDYTLTQFLALGMHGKVIVSAQLPKYKTGHVVVRTLRTSHRLQVCEAHMACGYNFHLESDSLYTVRSRPSIVIQGISKNLMHATRTEEFLTNKNISDSSVLKEAMKILSEELMPETNGPLLASSAYRKSLALGQFYKFVLGVCKGQVTSRYVSGGVDLPRPIMTGTRDYGQLDDSVSPANRPMMKVTARNLTSGEVKFLDDQPVVLDQLFAAAVLSQQGNAKLKNIDPSQALKMPGVVKFIQASDIPGENNWRPKSWYGSGVSELLSSGKVDYAGQPIGIIVAEDEGTALKAAQTVEVTYTDARPVIVDVLDAIKEKSFFPKLGPFTKGDAGTAMASAPHRVKGNARSGEQYHFHLENQTAICCPSDVGGMDVQATSQWIDVTQETVAQVLGMNVSSVNVETQRLGGAFGGKIFYNAPVAGMCAVAAHNLRRSVKLHMDLATNMQYQGCRQGYYYEYEVGFDDKGNILAIIATGYNDAGSSFFALDGDEQTQTWVDNAYHIPNLSWTVQPCKTHRPVATAMRAPGSATSMFSMESIIDHVATYLKKDHLEVRKLNLFEKGQVTLSGMVLEQCLIRDMVAQMEADIVYSQRKKAVDEFNRSNRWKKRGLHVMPNRYAMTYTWLSFNTSVIIYHADGSVVIAHGAIDMGQGIDTKAIQTCAYKLGIPTDRIKVVKKSTTINANSHFTGGSVCSELICLAVIKSCEVLLQRLAPVREKLTNPTWEELIAQAYAGGVNLTAQYWPNPTDHGIPAYNAYSVSCSEVELEVLTGQYQIRQVDYLYDCGKSLNPELDIGQLEGAFNMGCGLFLLEGMKYDNKTGRALSDGTWHYKLPLSKDLPIVFNIKFLRNAPNPVGVLGSKGKSIYCSAVGETPVAQGACPLFALKRAVEAARAEVGVEGWFPLYAPATVEKLQQACLNDVSLFTFGE</sequence>
<gene>
    <name evidence="17" type="ORF">GSLYS_00012710001</name>
</gene>
<dbReference type="InterPro" id="IPR046867">
    <property type="entry name" value="AldOxase/xan_DH_MoCoBD2"/>
</dbReference>
<comment type="cofactor">
    <cofactor evidence="1 13">
        <name>FAD</name>
        <dbReference type="ChEBI" id="CHEBI:57692"/>
    </cofactor>
</comment>
<protein>
    <recommendedName>
        <fullName evidence="19">Aldehyde oxidase</fullName>
    </recommendedName>
</protein>
<feature type="binding site" evidence="14">
    <location>
        <position position="774"/>
    </location>
    <ligand>
        <name>Mo-molybdopterin</name>
        <dbReference type="ChEBI" id="CHEBI:71302"/>
    </ligand>
    <ligandPart>
        <name>Mo</name>
        <dbReference type="ChEBI" id="CHEBI:28685"/>
    </ligandPart>
</feature>
<dbReference type="InterPro" id="IPR006058">
    <property type="entry name" value="2Fe2S_fd_BS"/>
</dbReference>
<feature type="binding site" evidence="14">
    <location>
        <position position="1052"/>
    </location>
    <ligand>
        <name>Mo-molybdopterin</name>
        <dbReference type="ChEBI" id="CHEBI:71302"/>
    </ligand>
    <ligandPart>
        <name>Mo</name>
        <dbReference type="ChEBI" id="CHEBI:28685"/>
    </ligandPart>
</feature>
<dbReference type="PANTHER" id="PTHR45444:SF3">
    <property type="entry name" value="XANTHINE DEHYDROGENASE"/>
    <property type="match status" value="1"/>
</dbReference>
<evidence type="ECO:0000313" key="18">
    <source>
        <dbReference type="Proteomes" id="UP001497497"/>
    </source>
</evidence>
<evidence type="ECO:0000256" key="11">
    <source>
        <dbReference type="ARBA" id="ARBA00034078"/>
    </source>
</evidence>
<dbReference type="InterPro" id="IPR016208">
    <property type="entry name" value="Ald_Oxase/xanthine_DH-like"/>
</dbReference>
<dbReference type="SUPFAM" id="SSF54665">
    <property type="entry name" value="CO dehydrogenase molybdoprotein N-domain-like"/>
    <property type="match status" value="1"/>
</dbReference>
<dbReference type="InterPro" id="IPR037165">
    <property type="entry name" value="AldOxase/xan_DH_Mopterin-bd_sf"/>
</dbReference>
<dbReference type="Pfam" id="PF00941">
    <property type="entry name" value="FAD_binding_5"/>
    <property type="match status" value="1"/>
</dbReference>
<keyword evidence="4" id="KW-0285">Flavoprotein</keyword>
<dbReference type="Pfam" id="PF01799">
    <property type="entry name" value="Fer2_2"/>
    <property type="match status" value="1"/>
</dbReference>
<dbReference type="PIRSF" id="PIRSF000127">
    <property type="entry name" value="Xanthine_DH"/>
    <property type="match status" value="1"/>
</dbReference>
<comment type="cofactor">
    <cofactor evidence="11">
        <name>[2Fe-2S] cluster</name>
        <dbReference type="ChEBI" id="CHEBI:190135"/>
    </cofactor>
</comment>
<dbReference type="Gene3D" id="3.10.20.30">
    <property type="match status" value="1"/>
</dbReference>
<dbReference type="Gene3D" id="3.30.390.50">
    <property type="entry name" value="CO dehydrogenase flavoprotein, C-terminal domain"/>
    <property type="match status" value="1"/>
</dbReference>
<feature type="binding site" evidence="13">
    <location>
        <position position="402"/>
    </location>
    <ligand>
        <name>FAD</name>
        <dbReference type="ChEBI" id="CHEBI:57692"/>
    </ligand>
</feature>
<comment type="cofactor">
    <cofactor evidence="14">
        <name>[2Fe-2S] cluster</name>
        <dbReference type="ChEBI" id="CHEBI:190135"/>
    </cofactor>
    <text evidence="14">Binds 2 [2Fe-2S] clusters.</text>
</comment>
<dbReference type="InterPro" id="IPR001041">
    <property type="entry name" value="2Fe-2S_ferredoxin-type"/>
</dbReference>
<keyword evidence="8" id="KW-0560">Oxidoreductase</keyword>
<feature type="binding site" evidence="14">
    <location>
        <position position="54"/>
    </location>
    <ligand>
        <name>[2Fe-2S] cluster</name>
        <dbReference type="ChEBI" id="CHEBI:190135"/>
        <label>1</label>
    </ligand>
</feature>
<feature type="binding site" evidence="14">
    <location>
        <position position="51"/>
    </location>
    <ligand>
        <name>[2Fe-2S] cluster</name>
        <dbReference type="ChEBI" id="CHEBI:190135"/>
        <label>1</label>
    </ligand>
</feature>
<evidence type="ECO:0000313" key="17">
    <source>
        <dbReference type="EMBL" id="CAL1538889.1"/>
    </source>
</evidence>
<dbReference type="InterPro" id="IPR016166">
    <property type="entry name" value="FAD-bd_PCMH"/>
</dbReference>
<evidence type="ECO:0000256" key="5">
    <source>
        <dbReference type="ARBA" id="ARBA00022714"/>
    </source>
</evidence>
<feature type="domain" description="2Fe-2S ferredoxin-type" evidence="15">
    <location>
        <begin position="6"/>
        <end position="94"/>
    </location>
</feature>
<evidence type="ECO:0000256" key="7">
    <source>
        <dbReference type="ARBA" id="ARBA00022827"/>
    </source>
</evidence>
<dbReference type="Gene3D" id="3.30.43.10">
    <property type="entry name" value="Uridine Diphospho-n-acetylenolpyruvylglucosamine Reductase, domain 2"/>
    <property type="match status" value="1"/>
</dbReference>
<organism evidence="17 18">
    <name type="scientific">Lymnaea stagnalis</name>
    <name type="common">Great pond snail</name>
    <name type="synonym">Helix stagnalis</name>
    <dbReference type="NCBI Taxonomy" id="6523"/>
    <lineage>
        <taxon>Eukaryota</taxon>
        <taxon>Metazoa</taxon>
        <taxon>Spiralia</taxon>
        <taxon>Lophotrochozoa</taxon>
        <taxon>Mollusca</taxon>
        <taxon>Gastropoda</taxon>
        <taxon>Heterobranchia</taxon>
        <taxon>Euthyneura</taxon>
        <taxon>Panpulmonata</taxon>
        <taxon>Hygrophila</taxon>
        <taxon>Lymnaeoidea</taxon>
        <taxon>Lymnaeidae</taxon>
        <taxon>Lymnaea</taxon>
    </lineage>
</organism>
<feature type="binding site" evidence="13">
    <location>
        <position position="340"/>
    </location>
    <ligand>
        <name>FAD</name>
        <dbReference type="ChEBI" id="CHEBI:57692"/>
    </ligand>
</feature>
<dbReference type="FunFam" id="3.30.365.10:FF:000002">
    <property type="entry name" value="Xanthine dehydrogenase oxidase"/>
    <property type="match status" value="1"/>
</dbReference>
<keyword evidence="10 14" id="KW-0411">Iron-sulfur</keyword>
<evidence type="ECO:0000259" key="16">
    <source>
        <dbReference type="PROSITE" id="PS51387"/>
    </source>
</evidence>
<dbReference type="Pfam" id="PF02738">
    <property type="entry name" value="MoCoBD_1"/>
    <property type="match status" value="1"/>
</dbReference>
<dbReference type="SUPFAM" id="SSF56003">
    <property type="entry name" value="Molybdenum cofactor-binding domain"/>
    <property type="match status" value="1"/>
</dbReference>
<dbReference type="InterPro" id="IPR016167">
    <property type="entry name" value="FAD-bd_PCMH_sub1"/>
</dbReference>
<dbReference type="Gene3D" id="1.10.150.120">
    <property type="entry name" value="[2Fe-2S]-binding domain"/>
    <property type="match status" value="1"/>
</dbReference>
<evidence type="ECO:0000256" key="9">
    <source>
        <dbReference type="ARBA" id="ARBA00023004"/>
    </source>
</evidence>
<evidence type="ECO:0000256" key="12">
    <source>
        <dbReference type="PIRSR" id="PIRSR000127-1"/>
    </source>
</evidence>
<dbReference type="Pfam" id="PF03450">
    <property type="entry name" value="CO_deh_flav_C"/>
    <property type="match status" value="1"/>
</dbReference>
<comment type="similarity">
    <text evidence="2">Belongs to the xanthine dehydrogenase family.</text>
</comment>
<feature type="binding site" evidence="14">
    <location>
        <position position="887"/>
    </location>
    <ligand>
        <name>Mo-molybdopterin</name>
        <dbReference type="ChEBI" id="CHEBI:71302"/>
    </ligand>
    <ligandPart>
        <name>Mo</name>
        <dbReference type="ChEBI" id="CHEBI:28685"/>
    </ligandPart>
</feature>
<evidence type="ECO:0000256" key="4">
    <source>
        <dbReference type="ARBA" id="ARBA00022630"/>
    </source>
</evidence>
<dbReference type="InterPro" id="IPR036856">
    <property type="entry name" value="Ald_Oxase/Xan_DH_a/b_sf"/>
</dbReference>
<dbReference type="Gene3D" id="3.30.465.10">
    <property type="match status" value="1"/>
</dbReference>
<dbReference type="EMBL" id="CAXITT010000316">
    <property type="protein sequence ID" value="CAL1538889.1"/>
    <property type="molecule type" value="Genomic_DNA"/>
</dbReference>
<dbReference type="InterPro" id="IPR002346">
    <property type="entry name" value="Mopterin_DH_FAD-bd"/>
</dbReference>
<dbReference type="Pfam" id="PF01315">
    <property type="entry name" value="Ald_Xan_dh_C"/>
    <property type="match status" value="1"/>
</dbReference>
<feature type="binding site" evidence="14">
    <location>
        <position position="46"/>
    </location>
    <ligand>
        <name>[2Fe-2S] cluster</name>
        <dbReference type="ChEBI" id="CHEBI:190135"/>
        <label>1</label>
    </ligand>
</feature>
<dbReference type="SUPFAM" id="SSF54292">
    <property type="entry name" value="2Fe-2S ferredoxin-like"/>
    <property type="match status" value="1"/>
</dbReference>
<dbReference type="PANTHER" id="PTHR45444">
    <property type="entry name" value="XANTHINE DEHYDROGENASE"/>
    <property type="match status" value="1"/>
</dbReference>
<dbReference type="InterPro" id="IPR036884">
    <property type="entry name" value="2Fe-2S-bd_dom_sf"/>
</dbReference>
<reference evidence="17 18" key="1">
    <citation type="submission" date="2024-04" db="EMBL/GenBank/DDBJ databases">
        <authorList>
            <consortium name="Genoscope - CEA"/>
            <person name="William W."/>
        </authorList>
    </citation>
    <scope>NUCLEOTIDE SEQUENCE [LARGE SCALE GENOMIC DNA]</scope>
</reference>
<dbReference type="SUPFAM" id="SSF55447">
    <property type="entry name" value="CO dehydrogenase flavoprotein C-terminal domain-like"/>
    <property type="match status" value="1"/>
</dbReference>
<dbReference type="GO" id="GO:0071949">
    <property type="term" value="F:FAD binding"/>
    <property type="evidence" value="ECO:0007669"/>
    <property type="project" value="InterPro"/>
</dbReference>
<dbReference type="PROSITE" id="PS00197">
    <property type="entry name" value="2FE2S_FER_1"/>
    <property type="match status" value="1"/>
</dbReference>
<keyword evidence="18" id="KW-1185">Reference proteome</keyword>
<evidence type="ECO:0000256" key="6">
    <source>
        <dbReference type="ARBA" id="ARBA00022723"/>
    </source>
</evidence>
<dbReference type="InterPro" id="IPR012675">
    <property type="entry name" value="Beta-grasp_dom_sf"/>
</dbReference>
<dbReference type="InterPro" id="IPR036683">
    <property type="entry name" value="CO_DH_flav_C_dom_sf"/>
</dbReference>
<evidence type="ECO:0000256" key="13">
    <source>
        <dbReference type="PIRSR" id="PIRSR000127-2"/>
    </source>
</evidence>
<dbReference type="PROSITE" id="PS51387">
    <property type="entry name" value="FAD_PCMH"/>
    <property type="match status" value="1"/>
</dbReference>
<dbReference type="CDD" id="cd00207">
    <property type="entry name" value="fer2"/>
    <property type="match status" value="1"/>
</dbReference>
<name>A0AAV2HZ42_LYMST</name>
<evidence type="ECO:0008006" key="19">
    <source>
        <dbReference type="Google" id="ProtNLM"/>
    </source>
</evidence>
<keyword evidence="7 13" id="KW-0274">FAD</keyword>
<keyword evidence="9 14" id="KW-0408">Iron</keyword>
<dbReference type="SUPFAM" id="SSF56176">
    <property type="entry name" value="FAD-binding/transporter-associated domain-like"/>
    <property type="match status" value="1"/>
</dbReference>
<dbReference type="GO" id="GO:0005506">
    <property type="term" value="F:iron ion binding"/>
    <property type="evidence" value="ECO:0007669"/>
    <property type="project" value="InterPro"/>
</dbReference>
<feature type="binding site" evidence="14">
    <location>
        <position position="743"/>
    </location>
    <ligand>
        <name>Mo-molybdopterin</name>
        <dbReference type="ChEBI" id="CHEBI:71302"/>
    </ligand>
    <ligandPart>
        <name>Mo</name>
        <dbReference type="ChEBI" id="CHEBI:28685"/>
    </ligandPart>
</feature>
<dbReference type="Gene3D" id="3.30.365.10">
    <property type="entry name" value="Aldehyde oxidase/xanthine dehydrogenase, molybdopterin binding domain"/>
    <property type="match status" value="4"/>
</dbReference>
<dbReference type="InterPro" id="IPR016169">
    <property type="entry name" value="FAD-bd_PCMH_sub2"/>
</dbReference>
<keyword evidence="6 14" id="KW-0479">Metal-binding</keyword>
<dbReference type="InterPro" id="IPR036010">
    <property type="entry name" value="2Fe-2S_ferredoxin-like_sf"/>
</dbReference>
<dbReference type="GO" id="GO:0051537">
    <property type="term" value="F:2 iron, 2 sulfur cluster binding"/>
    <property type="evidence" value="ECO:0007669"/>
    <property type="project" value="UniProtKB-KW"/>
</dbReference>
<feature type="binding site" evidence="14">
    <location>
        <position position="151"/>
    </location>
    <ligand>
        <name>[2Fe-2S] cluster</name>
        <dbReference type="ChEBI" id="CHEBI:190135"/>
        <label>2</label>
    </ligand>
</feature>
<evidence type="ECO:0000256" key="2">
    <source>
        <dbReference type="ARBA" id="ARBA00006849"/>
    </source>
</evidence>
<feature type="active site" description="Proton acceptor" evidence="12">
    <location>
        <position position="1233"/>
    </location>
</feature>
<dbReference type="InterPro" id="IPR036318">
    <property type="entry name" value="FAD-bd_PCMH-like_sf"/>
</dbReference>
<dbReference type="PROSITE" id="PS51085">
    <property type="entry name" value="2FE2S_FER_2"/>
    <property type="match status" value="1"/>
</dbReference>
<dbReference type="SMART" id="SM01008">
    <property type="entry name" value="Ald_Xan_dh_C"/>
    <property type="match status" value="1"/>
</dbReference>
<feature type="binding site" evidence="14">
    <location>
        <position position="153"/>
    </location>
    <ligand>
        <name>[2Fe-2S] cluster</name>
        <dbReference type="ChEBI" id="CHEBI:190135"/>
        <label>2</label>
    </ligand>
</feature>